<dbReference type="InterPro" id="IPR050490">
    <property type="entry name" value="Bact_solute-bd_prot1"/>
</dbReference>
<feature type="signal peptide" evidence="1">
    <location>
        <begin position="1"/>
        <end position="31"/>
    </location>
</feature>
<protein>
    <submittedName>
        <fullName evidence="2">Multiple sugar transport system substrate-binding protein</fullName>
    </submittedName>
</protein>
<dbReference type="EMBL" id="FNTL01000002">
    <property type="protein sequence ID" value="SEB37950.1"/>
    <property type="molecule type" value="Genomic_DNA"/>
</dbReference>
<dbReference type="OrthoDB" id="7937990at2"/>
<organism evidence="2 3">
    <name type="scientific">Rhodococcus jostii</name>
    <dbReference type="NCBI Taxonomy" id="132919"/>
    <lineage>
        <taxon>Bacteria</taxon>
        <taxon>Bacillati</taxon>
        <taxon>Actinomycetota</taxon>
        <taxon>Actinomycetes</taxon>
        <taxon>Mycobacteriales</taxon>
        <taxon>Nocardiaceae</taxon>
        <taxon>Rhodococcus</taxon>
    </lineage>
</organism>
<accession>A0A1H4IV34</accession>
<evidence type="ECO:0000313" key="2">
    <source>
        <dbReference type="EMBL" id="SEB37950.1"/>
    </source>
</evidence>
<proteinExistence type="predicted"/>
<keyword evidence="1" id="KW-0732">Signal</keyword>
<evidence type="ECO:0000313" key="3">
    <source>
        <dbReference type="Proteomes" id="UP000183407"/>
    </source>
</evidence>
<dbReference type="PANTHER" id="PTHR43649">
    <property type="entry name" value="ARABINOSE-BINDING PROTEIN-RELATED"/>
    <property type="match status" value="1"/>
</dbReference>
<dbReference type="RefSeq" id="WP_073358034.1">
    <property type="nucleotide sequence ID" value="NZ_FNTL01000002.1"/>
</dbReference>
<dbReference type="InterPro" id="IPR006059">
    <property type="entry name" value="SBP"/>
</dbReference>
<dbReference type="Gene3D" id="3.40.190.10">
    <property type="entry name" value="Periplasmic binding protein-like II"/>
    <property type="match status" value="2"/>
</dbReference>
<gene>
    <name evidence="2" type="ORF">SAMN04490220_0556</name>
</gene>
<name>A0A1H4IV34_RHOJO</name>
<keyword evidence="2" id="KW-0762">Sugar transport</keyword>
<dbReference type="Pfam" id="PF01547">
    <property type="entry name" value="SBP_bac_1"/>
    <property type="match status" value="1"/>
</dbReference>
<feature type="chain" id="PRO_5010183603" evidence="1">
    <location>
        <begin position="32"/>
        <end position="449"/>
    </location>
</feature>
<sequence>MDSHHSNRGRWARRFAAVACAAILPSAVACAPPGSGYTTTAPTEPVAVRTDLGTDPIELTLYDGAGLKKIDEALIAAFTERHPNVTITARYDPDEVQAVNAPRVLASDNPPDIARIIALPAAVANRQLTALDPWADAYGWNELPEGQMAMYRVDDAGVRGTGPQYTMASGFTLTGLYYNKDLANRIGMTSPPATVEDFEQALASAKTAGLVPIMAGNKSAQVTFLVQMMLNASLGRDAVNDWVFNAPGATLDTPAGVDAAAVVADWAANGYFPQDTNGTDATAAAGRFAAGEALFYASGNWDAAALQTKMGGNVGFVLPPIPAGEPVLAMSDPVSNFAIPSGSDDKNAAAAFLDFLRSEAGRQVAVDAGFAPSGTGEVPATAPGSLGAQIQAAFGRLVAADGQVQFVQNATNGMSGTWLPQVQMLAAGRTTPGQMMGAVQSAYEQDLLR</sequence>
<dbReference type="SUPFAM" id="SSF53850">
    <property type="entry name" value="Periplasmic binding protein-like II"/>
    <property type="match status" value="1"/>
</dbReference>
<dbReference type="AlphaFoldDB" id="A0A1H4IV34"/>
<reference evidence="3" key="1">
    <citation type="submission" date="2016-10" db="EMBL/GenBank/DDBJ databases">
        <authorList>
            <person name="Varghese N."/>
        </authorList>
    </citation>
    <scope>NUCLEOTIDE SEQUENCE [LARGE SCALE GENOMIC DNA]</scope>
    <source>
        <strain evidence="3">DSM 44719</strain>
    </source>
</reference>
<keyword evidence="2" id="KW-0813">Transport</keyword>
<evidence type="ECO:0000256" key="1">
    <source>
        <dbReference type="SAM" id="SignalP"/>
    </source>
</evidence>
<dbReference type="Proteomes" id="UP000183407">
    <property type="component" value="Unassembled WGS sequence"/>
</dbReference>